<reference evidence="1 2" key="1">
    <citation type="submission" date="2019-07" db="EMBL/GenBank/DDBJ databases">
        <title>Complete Genome Sequence of drought tolerant Plant Growth-Promoting Rhizobacterium Glutamicibacter halophytocola DR408.</title>
        <authorList>
            <person name="Nishu S.D."/>
            <person name="Lee T.K."/>
        </authorList>
    </citation>
    <scope>NUCLEOTIDE SEQUENCE [LARGE SCALE GENOMIC DNA]</scope>
    <source>
        <strain evidence="1 2">DR408</strain>
    </source>
</reference>
<evidence type="ECO:0000313" key="2">
    <source>
        <dbReference type="Proteomes" id="UP000320717"/>
    </source>
</evidence>
<dbReference type="EMBL" id="CP042260">
    <property type="protein sequence ID" value="QDY67661.1"/>
    <property type="molecule type" value="Genomic_DNA"/>
</dbReference>
<dbReference type="Proteomes" id="UP000320717">
    <property type="component" value="Chromosome"/>
</dbReference>
<accession>A0ABX5YDD7</accession>
<evidence type="ECO:0008006" key="3">
    <source>
        <dbReference type="Google" id="ProtNLM"/>
    </source>
</evidence>
<gene>
    <name evidence="1" type="ORF">FQA45_15860</name>
</gene>
<protein>
    <recommendedName>
        <fullName evidence="3">Flp pilus-assembly TadG-like N-terminal domain-containing protein</fullName>
    </recommendedName>
</protein>
<sequence>MILIVPAIFLLVALVVDGGGKINTDTEATLVAQSAARSAVNAGISSGPNGIVINNYRARAAANQYLQQEGTSGHVVISGNKVTVRVNKHYASKLWPTDFTGRGTGSAEARSSSTR</sequence>
<dbReference type="RefSeq" id="WP_146277917.1">
    <property type="nucleotide sequence ID" value="NZ_CP042260.1"/>
</dbReference>
<keyword evidence="2" id="KW-1185">Reference proteome</keyword>
<proteinExistence type="predicted"/>
<evidence type="ECO:0000313" key="1">
    <source>
        <dbReference type="EMBL" id="QDY67661.1"/>
    </source>
</evidence>
<name>A0ABX5YDD7_9MICC</name>
<organism evidence="1 2">
    <name type="scientific">Glutamicibacter halophytocola</name>
    <dbReference type="NCBI Taxonomy" id="1933880"/>
    <lineage>
        <taxon>Bacteria</taxon>
        <taxon>Bacillati</taxon>
        <taxon>Actinomycetota</taxon>
        <taxon>Actinomycetes</taxon>
        <taxon>Micrococcales</taxon>
        <taxon>Micrococcaceae</taxon>
        <taxon>Glutamicibacter</taxon>
    </lineage>
</organism>